<dbReference type="InterPro" id="IPR026960">
    <property type="entry name" value="RVT-Znf"/>
</dbReference>
<dbReference type="Proteomes" id="UP000596661">
    <property type="component" value="Chromosome 5"/>
</dbReference>
<dbReference type="EnsemblPlants" id="evm.model.05.483">
    <property type="protein sequence ID" value="cds.evm.model.05.483"/>
    <property type="gene ID" value="evm.TU.05.483"/>
</dbReference>
<feature type="region of interest" description="Disordered" evidence="1">
    <location>
        <begin position="275"/>
        <end position="302"/>
    </location>
</feature>
<evidence type="ECO:0008006" key="7">
    <source>
        <dbReference type="Google" id="ProtNLM"/>
    </source>
</evidence>
<dbReference type="EMBL" id="UZAU01000426">
    <property type="status" value="NOT_ANNOTATED_CDS"/>
    <property type="molecule type" value="Genomic_DNA"/>
</dbReference>
<dbReference type="InterPro" id="IPR025558">
    <property type="entry name" value="DUF4283"/>
</dbReference>
<dbReference type="PANTHER" id="PTHR33116">
    <property type="entry name" value="REVERSE TRANSCRIPTASE ZINC-BINDING DOMAIN-CONTAINING PROTEIN-RELATED-RELATED"/>
    <property type="match status" value="1"/>
</dbReference>
<organism evidence="5 6">
    <name type="scientific">Cannabis sativa</name>
    <name type="common">Hemp</name>
    <name type="synonym">Marijuana</name>
    <dbReference type="NCBI Taxonomy" id="3483"/>
    <lineage>
        <taxon>Eukaryota</taxon>
        <taxon>Viridiplantae</taxon>
        <taxon>Streptophyta</taxon>
        <taxon>Embryophyta</taxon>
        <taxon>Tracheophyta</taxon>
        <taxon>Spermatophyta</taxon>
        <taxon>Magnoliopsida</taxon>
        <taxon>eudicotyledons</taxon>
        <taxon>Gunneridae</taxon>
        <taxon>Pentapetalae</taxon>
        <taxon>rosids</taxon>
        <taxon>fabids</taxon>
        <taxon>Rosales</taxon>
        <taxon>Cannabaceae</taxon>
        <taxon>Cannabis</taxon>
    </lineage>
</organism>
<dbReference type="OMA" id="WISTCIT"/>
<dbReference type="InterPro" id="IPR036691">
    <property type="entry name" value="Endo/exonu/phosph_ase_sf"/>
</dbReference>
<sequence length="1130" mass="131357">MEEVLGVEPLEFSEDEESLNMDLQPDSEEAALYDDFLAPLTPKSSLKSIIQQEDIRTDFSMFMAANKRCSDELNRGANPPLAVLEGFARRLWKEKVDKVGMLAYGVFIIRFFSEVERDAILKGGFIFFNKRPVIMKPWDPDCNFKKEDIRRVPIWIHLDDLELKYWGQASLFKIVEQIGQPIMIDLVTETREKLNFPRVFIDVSVQQEFPDLIWFENEYGTNVSVAVSYEWKPTICAHCHGMGHNTIDCRKKETKKPEWIVKGTKKNMDYGKADKEKQGVKNKSNDEFQPVTNGVKVKPVDKPTSTAINNSFQMLAECTTDMTVGDTAHRVSVAEGEDTRGGGDNKCKSYGFNEDVGRQSMWQELQSIRTDGSWVVLGDFNDILEKEERIGVRVKYKPSVSFINCISTCQLEDVKFGGSFYTWNNKQEGDDRIFSKIDRILANQKWLESYPKASVLFLNEGMFDHTPVLLTIFPSIHVGKRPFKYFRMWQNHPLFRSKVEEIWKKTLSGTKMYQLVTKLKMLKPILKELNKEGFSDIHIADFKANEELKEAQDKLQNDPLNRQIQWQEKEAREKYVAAHKAYCSFMSQKTKLAWVKDGDINSALFHSSIRDRRRQNNVFSIINTAGIRVDEPKEVAGAFVEFYKLLLGSQMENRIPVNKRIVEQGPRVTQQQADFLVANYTDEEVKQAVFSIPGIKAPGPDGFSSFFYQDNWDLVGREDLIKHYGRQSNRPNCMIKLDLQKAYDTMEWDFLEEMLNAFKFPTQFISLVMNCIRTPRFSIMLNGNIHGFFEAKRGLRQGDPMSPLLFVLGMEYLTRIMGKVGEKAEFSFHDRCKSLKLNHLCFADDVLLFCKGPGSVAWETLCKPKKAGGLGFLKIYDWNTAALIKHVWAIASKKDNIWVKWIHNVYIKHNNWWEYKGHCQGSWCWRKIVEIKEKLKNQIDTTQFSLLQYTIADGYKMLQQQEQICHWSKEAWGRLNVPKHSFMLWIAMLDRLKTKERLQRFQLVNDDECVLCRTTTETSQHLFFSCNFSHQGLQQVKRWLGWNMVTSSLKNIIRWIERAKIGKFKKEVFSTAIPGLVYMIWKSRNEKIWNDKTVPVDTIVQQLQIAVKNRITSVKPKKIQQKDLQWFDAL</sequence>
<evidence type="ECO:0000313" key="5">
    <source>
        <dbReference type="EnsemblPlants" id="cds.evm.model.05.483"/>
    </source>
</evidence>
<dbReference type="Pfam" id="PF00078">
    <property type="entry name" value="RVT_1"/>
    <property type="match status" value="1"/>
</dbReference>
<reference evidence="5" key="1">
    <citation type="submission" date="2018-11" db="EMBL/GenBank/DDBJ databases">
        <authorList>
            <person name="Grassa J C."/>
        </authorList>
    </citation>
    <scope>NUCLEOTIDE SEQUENCE [LARGE SCALE GENOMIC DNA]</scope>
</reference>
<dbReference type="SUPFAM" id="SSF56672">
    <property type="entry name" value="DNA/RNA polymerases"/>
    <property type="match status" value="1"/>
</dbReference>
<feature type="compositionally biased region" description="Basic and acidic residues" evidence="1">
    <location>
        <begin position="275"/>
        <end position="286"/>
    </location>
</feature>
<dbReference type="Pfam" id="PF14111">
    <property type="entry name" value="DUF4283"/>
    <property type="match status" value="1"/>
</dbReference>
<reference evidence="5" key="2">
    <citation type="submission" date="2021-03" db="UniProtKB">
        <authorList>
            <consortium name="EnsemblPlants"/>
        </authorList>
    </citation>
    <scope>IDENTIFICATION</scope>
</reference>
<accession>A0A803PQL5</accession>
<dbReference type="InterPro" id="IPR000477">
    <property type="entry name" value="RT_dom"/>
</dbReference>
<feature type="domain" description="DUF4283" evidence="4">
    <location>
        <begin position="76"/>
        <end position="145"/>
    </location>
</feature>
<dbReference type="Gene3D" id="3.60.10.10">
    <property type="entry name" value="Endonuclease/exonuclease/phosphatase"/>
    <property type="match status" value="1"/>
</dbReference>
<evidence type="ECO:0000259" key="2">
    <source>
        <dbReference type="Pfam" id="PF00078"/>
    </source>
</evidence>
<evidence type="ECO:0000259" key="3">
    <source>
        <dbReference type="Pfam" id="PF13966"/>
    </source>
</evidence>
<dbReference type="AlphaFoldDB" id="A0A803PQL5"/>
<name>A0A803PQL5_CANSA</name>
<protein>
    <recommendedName>
        <fullName evidence="7">Reverse transcriptase domain-containing protein</fullName>
    </recommendedName>
</protein>
<dbReference type="Pfam" id="PF13966">
    <property type="entry name" value="zf-RVT"/>
    <property type="match status" value="1"/>
</dbReference>
<dbReference type="SUPFAM" id="SSF56219">
    <property type="entry name" value="DNase I-like"/>
    <property type="match status" value="1"/>
</dbReference>
<keyword evidence="6" id="KW-1185">Reference proteome</keyword>
<dbReference type="PANTHER" id="PTHR33116:SF84">
    <property type="entry name" value="RNA-DIRECTED DNA POLYMERASE"/>
    <property type="match status" value="1"/>
</dbReference>
<dbReference type="Gramene" id="evm.model.05.483">
    <property type="protein sequence ID" value="cds.evm.model.05.483"/>
    <property type="gene ID" value="evm.TU.05.483"/>
</dbReference>
<feature type="domain" description="Reverse transcriptase" evidence="2">
    <location>
        <begin position="722"/>
        <end position="853"/>
    </location>
</feature>
<evidence type="ECO:0000256" key="1">
    <source>
        <dbReference type="SAM" id="MobiDB-lite"/>
    </source>
</evidence>
<evidence type="ECO:0000313" key="6">
    <source>
        <dbReference type="Proteomes" id="UP000596661"/>
    </source>
</evidence>
<proteinExistence type="predicted"/>
<evidence type="ECO:0000259" key="4">
    <source>
        <dbReference type="Pfam" id="PF14111"/>
    </source>
</evidence>
<dbReference type="InterPro" id="IPR043502">
    <property type="entry name" value="DNA/RNA_pol_sf"/>
</dbReference>
<feature type="domain" description="Reverse transcriptase zinc-binding" evidence="3">
    <location>
        <begin position="949"/>
        <end position="1030"/>
    </location>
</feature>